<accession>A0A7J3Z9Y3</accession>
<protein>
    <submittedName>
        <fullName evidence="1">Uncharacterized protein</fullName>
    </submittedName>
</protein>
<organism evidence="1">
    <name type="scientific">Ignisphaera aggregans</name>
    <dbReference type="NCBI Taxonomy" id="334771"/>
    <lineage>
        <taxon>Archaea</taxon>
        <taxon>Thermoproteota</taxon>
        <taxon>Thermoprotei</taxon>
        <taxon>Desulfurococcales</taxon>
        <taxon>Desulfurococcaceae</taxon>
        <taxon>Ignisphaera</taxon>
    </lineage>
</organism>
<dbReference type="EMBL" id="DRYQ01000092">
    <property type="protein sequence ID" value="HHQ50993.1"/>
    <property type="molecule type" value="Genomic_DNA"/>
</dbReference>
<gene>
    <name evidence="1" type="ORF">ENM66_06560</name>
</gene>
<sequence>MKIADVVKVVIRAIYDQVMNCVKFDLHCLDPPCLTSGMLDSYGLHNYSTKMNFWKTVEEIARKYNNIELFKSKFGLFRLVFHHTIEEVYRVDGTSIYVDMLDCDIVKCSTTPRSHILRIYLEGVYGDRVILRINVVTLAKMAIYENPYFKDCLENFTQNPFQQQSVFTLTQCVLVILYRHKSIFDLLFVKRPKDVSEIIKRSPLVKKYVGVPEQWPT</sequence>
<comment type="caution">
    <text evidence="1">The sequence shown here is derived from an EMBL/GenBank/DDBJ whole genome shotgun (WGS) entry which is preliminary data.</text>
</comment>
<evidence type="ECO:0000313" key="1">
    <source>
        <dbReference type="EMBL" id="HHQ50993.1"/>
    </source>
</evidence>
<name>A0A7J3Z9Y3_9CREN</name>
<dbReference type="AlphaFoldDB" id="A0A7J3Z9Y3"/>
<reference evidence="1" key="1">
    <citation type="journal article" date="2020" name="mSystems">
        <title>Genome- and Community-Level Interaction Insights into Carbon Utilization and Element Cycling Functions of Hydrothermarchaeota in Hydrothermal Sediment.</title>
        <authorList>
            <person name="Zhou Z."/>
            <person name="Liu Y."/>
            <person name="Xu W."/>
            <person name="Pan J."/>
            <person name="Luo Z.H."/>
            <person name="Li M."/>
        </authorList>
    </citation>
    <scope>NUCLEOTIDE SEQUENCE [LARGE SCALE GENOMIC DNA]</scope>
    <source>
        <strain evidence="1">SpSt-1105</strain>
    </source>
</reference>
<proteinExistence type="predicted"/>